<dbReference type="GO" id="GO:0002115">
    <property type="term" value="P:store-operated calcium entry"/>
    <property type="evidence" value="ECO:0007669"/>
    <property type="project" value="TreeGrafter"/>
</dbReference>
<dbReference type="Gene3D" id="1.10.150.50">
    <property type="entry name" value="Transcription Factor, Ets-1"/>
    <property type="match status" value="1"/>
</dbReference>
<proteinExistence type="predicted"/>
<dbReference type="AlphaFoldDB" id="A0A8S2T552"/>
<protein>
    <submittedName>
        <fullName evidence="1">Uncharacterized protein</fullName>
    </submittedName>
</protein>
<dbReference type="Proteomes" id="UP000676336">
    <property type="component" value="Unassembled WGS sequence"/>
</dbReference>
<dbReference type="EMBL" id="CAJOBI010029269">
    <property type="protein sequence ID" value="CAF4263732.1"/>
    <property type="molecule type" value="Genomic_DNA"/>
</dbReference>
<gene>
    <name evidence="1" type="ORF">SMN809_LOCUS24529</name>
</gene>
<dbReference type="InterPro" id="IPR037608">
    <property type="entry name" value="STIM1/2"/>
</dbReference>
<dbReference type="GO" id="GO:0006874">
    <property type="term" value="P:intracellular calcium ion homeostasis"/>
    <property type="evidence" value="ECO:0007669"/>
    <property type="project" value="TreeGrafter"/>
</dbReference>
<accession>A0A8S2T552</accession>
<dbReference type="SUPFAM" id="SSF47769">
    <property type="entry name" value="SAM/Pointed domain"/>
    <property type="match status" value="1"/>
</dbReference>
<dbReference type="GO" id="GO:0005246">
    <property type="term" value="F:calcium channel regulator activity"/>
    <property type="evidence" value="ECO:0007669"/>
    <property type="project" value="InterPro"/>
</dbReference>
<feature type="non-terminal residue" evidence="1">
    <location>
        <position position="1"/>
    </location>
</feature>
<comment type="caution">
    <text evidence="1">The sequence shown here is derived from an EMBL/GenBank/DDBJ whole genome shotgun (WGS) entry which is preliminary data.</text>
</comment>
<dbReference type="PANTHER" id="PTHR15136:SF5">
    <property type="entry name" value="STROMAL INTERACTION MOLECULE HOMOLOG"/>
    <property type="match status" value="1"/>
</dbReference>
<reference evidence="1" key="1">
    <citation type="submission" date="2021-02" db="EMBL/GenBank/DDBJ databases">
        <authorList>
            <person name="Nowell W R."/>
        </authorList>
    </citation>
    <scope>NUCLEOTIDE SEQUENCE</scope>
</reference>
<dbReference type="InterPro" id="IPR013761">
    <property type="entry name" value="SAM/pointed_sf"/>
</dbReference>
<dbReference type="GO" id="GO:0005783">
    <property type="term" value="C:endoplasmic reticulum"/>
    <property type="evidence" value="ECO:0007669"/>
    <property type="project" value="TreeGrafter"/>
</dbReference>
<evidence type="ECO:0000313" key="1">
    <source>
        <dbReference type="EMBL" id="CAF4263732.1"/>
    </source>
</evidence>
<organism evidence="1 2">
    <name type="scientific">Rotaria magnacalcarata</name>
    <dbReference type="NCBI Taxonomy" id="392030"/>
    <lineage>
        <taxon>Eukaryota</taxon>
        <taxon>Metazoa</taxon>
        <taxon>Spiralia</taxon>
        <taxon>Gnathifera</taxon>
        <taxon>Rotifera</taxon>
        <taxon>Eurotatoria</taxon>
        <taxon>Bdelloidea</taxon>
        <taxon>Philodinida</taxon>
        <taxon>Philodinidae</taxon>
        <taxon>Rotaria</taxon>
    </lineage>
</organism>
<sequence>LSAYVEYFRRNQIDGRMIPRLAANNKQYISAIMQIRDPRHKRRLIIKATDVVLFGPPQRM</sequence>
<evidence type="ECO:0000313" key="2">
    <source>
        <dbReference type="Proteomes" id="UP000676336"/>
    </source>
</evidence>
<name>A0A8S2T552_9BILA</name>
<dbReference type="GO" id="GO:0005886">
    <property type="term" value="C:plasma membrane"/>
    <property type="evidence" value="ECO:0007669"/>
    <property type="project" value="TreeGrafter"/>
</dbReference>
<dbReference type="PANTHER" id="PTHR15136">
    <property type="entry name" value="STROMAL INTERACTION MOLECULE HOMOLOG"/>
    <property type="match status" value="1"/>
</dbReference>
<dbReference type="GO" id="GO:0005509">
    <property type="term" value="F:calcium ion binding"/>
    <property type="evidence" value="ECO:0007669"/>
    <property type="project" value="TreeGrafter"/>
</dbReference>